<evidence type="ECO:0000256" key="6">
    <source>
        <dbReference type="ARBA" id="ARBA00022989"/>
    </source>
</evidence>
<dbReference type="GO" id="GO:0008654">
    <property type="term" value="P:phospholipid biosynthetic process"/>
    <property type="evidence" value="ECO:0007669"/>
    <property type="project" value="UniProtKB-KW"/>
</dbReference>
<feature type="transmembrane region" description="Helical" evidence="12">
    <location>
        <begin position="169"/>
        <end position="187"/>
    </location>
</feature>
<evidence type="ECO:0000256" key="7">
    <source>
        <dbReference type="ARBA" id="ARBA00023098"/>
    </source>
</evidence>
<feature type="transmembrane region" description="Helical" evidence="12">
    <location>
        <begin position="368"/>
        <end position="386"/>
    </location>
</feature>
<keyword evidence="4 11" id="KW-0808">Transferase</keyword>
<evidence type="ECO:0000256" key="11">
    <source>
        <dbReference type="RuleBase" id="RU003750"/>
    </source>
</evidence>
<feature type="transmembrane region" description="Helical" evidence="12">
    <location>
        <begin position="145"/>
        <end position="163"/>
    </location>
</feature>
<accession>A0A8J6NR04</accession>
<keyword evidence="6 12" id="KW-1133">Transmembrane helix</keyword>
<dbReference type="Pfam" id="PF01066">
    <property type="entry name" value="CDP-OH_P_transf"/>
    <property type="match status" value="2"/>
</dbReference>
<reference evidence="13 14" key="1">
    <citation type="submission" date="2020-08" db="EMBL/GenBank/DDBJ databases">
        <title>Bridging the membrane lipid divide: bacteria of the FCB group superphylum have the potential to synthesize archaeal ether lipids.</title>
        <authorList>
            <person name="Villanueva L."/>
            <person name="Von Meijenfeldt F.A.B."/>
            <person name="Westbye A.B."/>
            <person name="Yadav S."/>
            <person name="Hopmans E.C."/>
            <person name="Dutilh B.E."/>
            <person name="Sinninghe Damste J.S."/>
        </authorList>
    </citation>
    <scope>NUCLEOTIDE SEQUENCE [LARGE SCALE GENOMIC DNA]</scope>
    <source>
        <strain evidence="13">NIOZ-UU17</strain>
    </source>
</reference>
<feature type="transmembrane region" description="Helical" evidence="12">
    <location>
        <begin position="99"/>
        <end position="125"/>
    </location>
</feature>
<evidence type="ECO:0000256" key="5">
    <source>
        <dbReference type="ARBA" id="ARBA00022692"/>
    </source>
</evidence>
<keyword evidence="5 12" id="KW-0812">Transmembrane</keyword>
<keyword evidence="9" id="KW-0594">Phospholipid biosynthesis</keyword>
<dbReference type="PANTHER" id="PTHR14269:SF61">
    <property type="entry name" value="CDP-DIACYLGLYCEROL--SERINE O-PHOSPHATIDYLTRANSFERASE"/>
    <property type="match status" value="1"/>
</dbReference>
<dbReference type="Gene3D" id="1.20.120.1760">
    <property type="match status" value="2"/>
</dbReference>
<evidence type="ECO:0000313" key="13">
    <source>
        <dbReference type="EMBL" id="MBC8431941.1"/>
    </source>
</evidence>
<gene>
    <name evidence="13" type="ORF">H8D96_08465</name>
</gene>
<evidence type="ECO:0000256" key="1">
    <source>
        <dbReference type="ARBA" id="ARBA00004141"/>
    </source>
</evidence>
<evidence type="ECO:0000313" key="14">
    <source>
        <dbReference type="Proteomes" id="UP000605201"/>
    </source>
</evidence>
<dbReference type="PROSITE" id="PS00379">
    <property type="entry name" value="CDP_ALCOHOL_P_TRANSF"/>
    <property type="match status" value="1"/>
</dbReference>
<feature type="transmembrane region" description="Helical" evidence="12">
    <location>
        <begin position="194"/>
        <end position="213"/>
    </location>
</feature>
<dbReference type="InterPro" id="IPR050324">
    <property type="entry name" value="CDP-alcohol_PTase-I"/>
</dbReference>
<evidence type="ECO:0000256" key="2">
    <source>
        <dbReference type="ARBA" id="ARBA00010441"/>
    </source>
</evidence>
<proteinExistence type="inferred from homology"/>
<evidence type="ECO:0000256" key="8">
    <source>
        <dbReference type="ARBA" id="ARBA00023136"/>
    </source>
</evidence>
<keyword evidence="7" id="KW-0443">Lipid metabolism</keyword>
<sequence length="417" mass="46918">MYLGFVAALKSERVRSYVSRHWYYHPNAICVWRVFIGLSGILLYFVAGQHAWGILLFTVSAVLDGVDGLIARRCNLITPFGEELDPLCDKLTYLPPMFFFAYMGLIDVRAVWALLIIEACGQFLIRYIIKRFTKFSVAANNFGKIKAVLCFALIIYCALLGDAFQLPDFSAQMLYVCIILSISSSVFKTIPNRFYADILSILNLLCGITGIFLVFQGRYVYTAIAIVAGQIFDLFDGRMAEKHGGTKFGPWLDDIADLVSFGVCPGLLILFKGNLELPSFIFGILYFLAIGFRLWRYLAHDKDDKTLPPGVFNGLPSPAGAMVALGACLFWTNLWMIWAVILLISYLLVSHIRFVHFGRVILRRVPRTFVVIFGFIIVFIIAYLIKTRDPETLGALLLISFLTYLITSSKMIITKGT</sequence>
<comment type="caution">
    <text evidence="13">The sequence shown here is derived from an EMBL/GenBank/DDBJ whole genome shotgun (WGS) entry which is preliminary data.</text>
</comment>
<protein>
    <submittedName>
        <fullName evidence="13">CDP-alcohol phosphatidyltransferase family protein</fullName>
    </submittedName>
</protein>
<feature type="transmembrane region" description="Helical" evidence="12">
    <location>
        <begin position="392"/>
        <end position="413"/>
    </location>
</feature>
<dbReference type="InterPro" id="IPR048254">
    <property type="entry name" value="CDP_ALCOHOL_P_TRANSF_CS"/>
</dbReference>
<evidence type="ECO:0000256" key="4">
    <source>
        <dbReference type="ARBA" id="ARBA00022679"/>
    </source>
</evidence>
<dbReference type="GO" id="GO:0016780">
    <property type="term" value="F:phosphotransferase activity, for other substituted phosphate groups"/>
    <property type="evidence" value="ECO:0007669"/>
    <property type="project" value="InterPro"/>
</dbReference>
<dbReference type="PANTHER" id="PTHR14269">
    <property type="entry name" value="CDP-DIACYLGLYCEROL--GLYCEROL-3-PHOSPHATE 3-PHOSPHATIDYLTRANSFERASE-RELATED"/>
    <property type="match status" value="1"/>
</dbReference>
<evidence type="ECO:0000256" key="12">
    <source>
        <dbReference type="SAM" id="Phobius"/>
    </source>
</evidence>
<dbReference type="InterPro" id="IPR000462">
    <property type="entry name" value="CDP-OH_P_trans"/>
</dbReference>
<evidence type="ECO:0000256" key="9">
    <source>
        <dbReference type="ARBA" id="ARBA00023209"/>
    </source>
</evidence>
<feature type="transmembrane region" description="Helical" evidence="12">
    <location>
        <begin position="338"/>
        <end position="356"/>
    </location>
</feature>
<keyword evidence="8 12" id="KW-0472">Membrane</keyword>
<dbReference type="GO" id="GO:0016020">
    <property type="term" value="C:membrane"/>
    <property type="evidence" value="ECO:0007669"/>
    <property type="project" value="UniProtKB-SubCell"/>
</dbReference>
<keyword evidence="10" id="KW-1208">Phospholipid metabolism</keyword>
<feature type="transmembrane region" description="Helical" evidence="12">
    <location>
        <begin position="277"/>
        <end position="298"/>
    </location>
</feature>
<dbReference type="Proteomes" id="UP000605201">
    <property type="component" value="Unassembled WGS sequence"/>
</dbReference>
<dbReference type="EMBL" id="JACNIG010000194">
    <property type="protein sequence ID" value="MBC8431941.1"/>
    <property type="molecule type" value="Genomic_DNA"/>
</dbReference>
<evidence type="ECO:0000256" key="3">
    <source>
        <dbReference type="ARBA" id="ARBA00022516"/>
    </source>
</evidence>
<feature type="transmembrane region" description="Helical" evidence="12">
    <location>
        <begin position="30"/>
        <end position="47"/>
    </location>
</feature>
<dbReference type="AlphaFoldDB" id="A0A8J6NR04"/>
<organism evidence="13 14">
    <name type="scientific">Candidatus Desulfatibia vada</name>
    <dbReference type="NCBI Taxonomy" id="2841696"/>
    <lineage>
        <taxon>Bacteria</taxon>
        <taxon>Pseudomonadati</taxon>
        <taxon>Thermodesulfobacteriota</taxon>
        <taxon>Desulfobacteria</taxon>
        <taxon>Desulfobacterales</taxon>
        <taxon>Desulfobacterales incertae sedis</taxon>
        <taxon>Candidatus Desulfatibia</taxon>
    </lineage>
</organism>
<evidence type="ECO:0000256" key="10">
    <source>
        <dbReference type="ARBA" id="ARBA00023264"/>
    </source>
</evidence>
<keyword evidence="3" id="KW-0444">Lipid biosynthesis</keyword>
<comment type="subcellular location">
    <subcellularLocation>
        <location evidence="1">Membrane</location>
        <topology evidence="1">Multi-pass membrane protein</topology>
    </subcellularLocation>
</comment>
<comment type="similarity">
    <text evidence="2 11">Belongs to the CDP-alcohol phosphatidyltransferase class-I family.</text>
</comment>
<name>A0A8J6NR04_9BACT</name>
<feature type="transmembrane region" description="Helical" evidence="12">
    <location>
        <begin position="310"/>
        <end position="332"/>
    </location>
</feature>
<dbReference type="InterPro" id="IPR043130">
    <property type="entry name" value="CDP-OH_PTrfase_TM_dom"/>
</dbReference>